<evidence type="ECO:0000259" key="9">
    <source>
        <dbReference type="Pfam" id="PF13813"/>
    </source>
</evidence>
<keyword evidence="6 8" id="KW-0472">Membrane</keyword>
<accession>A0AB34KZP3</accession>
<keyword evidence="4 8" id="KW-0812">Transmembrane</keyword>
<sequence length="559" mass="62112">MANSKTLAAHRQARLPIPKDFASHRDVLAFYDNRYYSLIEAGDAVPFTYPFAAVGALFVLAALLVDYRRSRARRLGSYVAFGVMCCFQVWTIATNRARNPAASFGVGLVSAFGIMWTAAIMIFNDCQRDFRRIERAEDRALAGGGKVQGNGHADKGLANGSAEVSGGENAVRQRRATKEVVETATKGPTQRQGPLIWQAYPEGPMIERLDWIADVFCSFRGVGWTWQSSGIPKPPTWVEAQLSGDTEAIEKAEDVKVSRTGIRRFSDRRALLKACLINLAIGYVVLDAIKTLGIHDKYMWYGDMSLPPPDFLPDLIKNSFVLTKYYRLLVCLCAINLALWAIFKMGPVFFVGILGPKFVGVRGEAWVNPADMFGDFTHVLDSGLAGWWGAWWHQTFRFAFQQPGDFLVRSLGLKPRSVGGKLVSTWVAFFLSGVLHASGSYTQLGDTRPITGPLAFFLSQALGVTVQTALVQVLKLDRIFPKSVRQAANLVIVAVWMYFTAPLLVDDFARGGIWLFEPVPFSIFRGLGLGPEGERCWCWYGRIVEWRSGMSWWDTGIAL</sequence>
<evidence type="ECO:0000313" key="10">
    <source>
        <dbReference type="EMBL" id="KAL1590468.1"/>
    </source>
</evidence>
<keyword evidence="5 8" id="KW-1133">Transmembrane helix</keyword>
<feature type="transmembrane region" description="Helical" evidence="8">
    <location>
        <begin position="101"/>
        <end position="123"/>
    </location>
</feature>
<dbReference type="InterPro" id="IPR032805">
    <property type="entry name" value="Wax_synthase_dom"/>
</dbReference>
<dbReference type="InterPro" id="IPR044851">
    <property type="entry name" value="Wax_synthase"/>
</dbReference>
<evidence type="ECO:0000256" key="5">
    <source>
        <dbReference type="ARBA" id="ARBA00022989"/>
    </source>
</evidence>
<comment type="subcellular location">
    <subcellularLocation>
        <location evidence="1">Membrane</location>
        <topology evidence="1">Multi-pass membrane protein</topology>
    </subcellularLocation>
</comment>
<dbReference type="PANTHER" id="PTHR31595:SF67">
    <property type="entry name" value="WAX SYNTHASE DOMAIN-CONTAINING PROTEIN"/>
    <property type="match status" value="1"/>
</dbReference>
<evidence type="ECO:0000313" key="11">
    <source>
        <dbReference type="Proteomes" id="UP000803884"/>
    </source>
</evidence>
<feature type="transmembrane region" description="Helical" evidence="8">
    <location>
        <begin position="77"/>
        <end position="95"/>
    </location>
</feature>
<dbReference type="RefSeq" id="XP_069233573.1">
    <property type="nucleotide sequence ID" value="XM_069369124.1"/>
</dbReference>
<dbReference type="Pfam" id="PF13813">
    <property type="entry name" value="MBOAT_2"/>
    <property type="match status" value="1"/>
</dbReference>
<proteinExistence type="inferred from homology"/>
<keyword evidence="11" id="KW-1185">Reference proteome</keyword>
<organism evidence="10 11">
    <name type="scientific">Cladosporium halotolerans</name>
    <dbReference type="NCBI Taxonomy" id="1052096"/>
    <lineage>
        <taxon>Eukaryota</taxon>
        <taxon>Fungi</taxon>
        <taxon>Dikarya</taxon>
        <taxon>Ascomycota</taxon>
        <taxon>Pezizomycotina</taxon>
        <taxon>Dothideomycetes</taxon>
        <taxon>Dothideomycetidae</taxon>
        <taxon>Cladosporiales</taxon>
        <taxon>Cladosporiaceae</taxon>
        <taxon>Cladosporium</taxon>
    </lineage>
</organism>
<feature type="transmembrane region" description="Helical" evidence="8">
    <location>
        <begin position="454"/>
        <end position="474"/>
    </location>
</feature>
<dbReference type="AlphaFoldDB" id="A0AB34KZP3"/>
<evidence type="ECO:0000256" key="8">
    <source>
        <dbReference type="SAM" id="Phobius"/>
    </source>
</evidence>
<protein>
    <recommendedName>
        <fullName evidence="9">Wax synthase domain-containing protein</fullName>
    </recommendedName>
</protein>
<dbReference type="GeneID" id="96001962"/>
<evidence type="ECO:0000256" key="1">
    <source>
        <dbReference type="ARBA" id="ARBA00004141"/>
    </source>
</evidence>
<dbReference type="GO" id="GO:0016020">
    <property type="term" value="C:membrane"/>
    <property type="evidence" value="ECO:0007669"/>
    <property type="project" value="UniProtKB-SubCell"/>
</dbReference>
<comment type="similarity">
    <text evidence="2">Belongs to the wax synthase family.</text>
</comment>
<feature type="transmembrane region" description="Helical" evidence="8">
    <location>
        <begin position="270"/>
        <end position="289"/>
    </location>
</feature>
<gene>
    <name evidence="10" type="ORF">WHR41_00518</name>
</gene>
<feature type="transmembrane region" description="Helical" evidence="8">
    <location>
        <begin position="325"/>
        <end position="343"/>
    </location>
</feature>
<comment type="caution">
    <text evidence="10">The sequence shown here is derived from an EMBL/GenBank/DDBJ whole genome shotgun (WGS) entry which is preliminary data.</text>
</comment>
<evidence type="ECO:0000256" key="4">
    <source>
        <dbReference type="ARBA" id="ARBA00022692"/>
    </source>
</evidence>
<feature type="transmembrane region" description="Helical" evidence="8">
    <location>
        <begin position="486"/>
        <end position="505"/>
    </location>
</feature>
<dbReference type="EMBL" id="JAAQHG020000002">
    <property type="protein sequence ID" value="KAL1590468.1"/>
    <property type="molecule type" value="Genomic_DNA"/>
</dbReference>
<keyword evidence="3" id="KW-0808">Transferase</keyword>
<dbReference type="Proteomes" id="UP000803884">
    <property type="component" value="Unassembled WGS sequence"/>
</dbReference>
<dbReference type="GO" id="GO:0008374">
    <property type="term" value="F:O-acyltransferase activity"/>
    <property type="evidence" value="ECO:0007669"/>
    <property type="project" value="InterPro"/>
</dbReference>
<dbReference type="PANTHER" id="PTHR31595">
    <property type="entry name" value="LONG-CHAIN-ALCOHOL O-FATTY-ACYLTRANSFERASE 3-RELATED"/>
    <property type="match status" value="1"/>
</dbReference>
<feature type="region of interest" description="Disordered" evidence="7">
    <location>
        <begin position="144"/>
        <end position="187"/>
    </location>
</feature>
<name>A0AB34KZP3_9PEZI</name>
<evidence type="ECO:0000256" key="2">
    <source>
        <dbReference type="ARBA" id="ARBA00007282"/>
    </source>
</evidence>
<feature type="transmembrane region" description="Helical" evidence="8">
    <location>
        <begin position="47"/>
        <end position="65"/>
    </location>
</feature>
<reference evidence="10 11" key="1">
    <citation type="journal article" date="2020" name="Microbiol. Resour. Announc.">
        <title>Draft Genome Sequence of a Cladosporium Species Isolated from the Mesophotic Ascidian Didemnum maculosum.</title>
        <authorList>
            <person name="Gioti A."/>
            <person name="Siaperas R."/>
            <person name="Nikolaivits E."/>
            <person name="Le Goff G."/>
            <person name="Ouazzani J."/>
            <person name="Kotoulas G."/>
            <person name="Topakas E."/>
        </authorList>
    </citation>
    <scope>NUCLEOTIDE SEQUENCE [LARGE SCALE GENOMIC DNA]</scope>
    <source>
        <strain evidence="10 11">TM138-S3</strain>
    </source>
</reference>
<evidence type="ECO:0000256" key="7">
    <source>
        <dbReference type="SAM" id="MobiDB-lite"/>
    </source>
</evidence>
<feature type="domain" description="Wax synthase" evidence="9">
    <location>
        <begin position="371"/>
        <end position="458"/>
    </location>
</feature>
<evidence type="ECO:0000256" key="3">
    <source>
        <dbReference type="ARBA" id="ARBA00022679"/>
    </source>
</evidence>
<dbReference type="GO" id="GO:0006629">
    <property type="term" value="P:lipid metabolic process"/>
    <property type="evidence" value="ECO:0007669"/>
    <property type="project" value="InterPro"/>
</dbReference>
<feature type="transmembrane region" description="Helical" evidence="8">
    <location>
        <begin position="422"/>
        <end position="442"/>
    </location>
</feature>
<evidence type="ECO:0000256" key="6">
    <source>
        <dbReference type="ARBA" id="ARBA00023136"/>
    </source>
</evidence>